<protein>
    <submittedName>
        <fullName evidence="1">Uncharacterized protein</fullName>
    </submittedName>
</protein>
<accession>A0ACB0ZIR5</accession>
<proteinExistence type="predicted"/>
<keyword evidence="2" id="KW-1185">Reference proteome</keyword>
<dbReference type="Proteomes" id="UP001497535">
    <property type="component" value="Unassembled WGS sequence"/>
</dbReference>
<name>A0ACB0ZIR5_MELEN</name>
<dbReference type="EMBL" id="CAVMJV010000037">
    <property type="protein sequence ID" value="CAK5078962.1"/>
    <property type="molecule type" value="Genomic_DNA"/>
</dbReference>
<comment type="caution">
    <text evidence="1">The sequence shown here is derived from an EMBL/GenBank/DDBJ whole genome shotgun (WGS) entry which is preliminary data.</text>
</comment>
<gene>
    <name evidence="1" type="ORF">MENTE1834_LOCUS26037</name>
</gene>
<organism evidence="1 2">
    <name type="scientific">Meloidogyne enterolobii</name>
    <name type="common">Root-knot nematode worm</name>
    <name type="synonym">Meloidogyne mayaguensis</name>
    <dbReference type="NCBI Taxonomy" id="390850"/>
    <lineage>
        <taxon>Eukaryota</taxon>
        <taxon>Metazoa</taxon>
        <taxon>Ecdysozoa</taxon>
        <taxon>Nematoda</taxon>
        <taxon>Chromadorea</taxon>
        <taxon>Rhabditida</taxon>
        <taxon>Tylenchina</taxon>
        <taxon>Tylenchomorpha</taxon>
        <taxon>Tylenchoidea</taxon>
        <taxon>Meloidogynidae</taxon>
        <taxon>Meloidogyninae</taxon>
        <taxon>Meloidogyne</taxon>
    </lineage>
</organism>
<evidence type="ECO:0000313" key="1">
    <source>
        <dbReference type="EMBL" id="CAK5078962.1"/>
    </source>
</evidence>
<sequence length="174" mass="20156">MICPPLYQMVEKFVNFCKQKDFLHCANFDDEIFMLTEDEIDEEDLLSEEDVEVPKAMGDIFESIAGAVYLDCGMNLDIVWRVFYNLMRDVIQKCCENPPQSPVRELFERKNCRAKFSKLERKLETGKVRVTVTVNDNLQFTGMGRSYRIAKCTAAKRALQHLRKLDAAKTAKNK</sequence>
<evidence type="ECO:0000313" key="2">
    <source>
        <dbReference type="Proteomes" id="UP001497535"/>
    </source>
</evidence>
<reference evidence="1" key="1">
    <citation type="submission" date="2023-11" db="EMBL/GenBank/DDBJ databases">
        <authorList>
            <person name="Poullet M."/>
        </authorList>
    </citation>
    <scope>NUCLEOTIDE SEQUENCE</scope>
    <source>
        <strain evidence="1">E1834</strain>
    </source>
</reference>